<proteinExistence type="predicted"/>
<protein>
    <submittedName>
        <fullName evidence="1">Uncharacterized protein</fullName>
    </submittedName>
</protein>
<dbReference type="RefSeq" id="WP_135952627.1">
    <property type="nucleotide sequence ID" value="NZ_CAOOJZ010000060.1"/>
</dbReference>
<name>A0A4S2FEQ8_9BACT</name>
<gene>
    <name evidence="1" type="ORF">E5339_19650</name>
</gene>
<comment type="caution">
    <text evidence="1">The sequence shown here is derived from an EMBL/GenBank/DDBJ whole genome shotgun (WGS) entry which is preliminary data.</text>
</comment>
<reference evidence="1 2" key="1">
    <citation type="submission" date="2019-04" db="EMBL/GenBank/DDBJ databases">
        <title>Microbes associate with the intestines of laboratory mice.</title>
        <authorList>
            <person name="Navarre W."/>
            <person name="Wong E."/>
            <person name="Huang K."/>
            <person name="Tropini C."/>
            <person name="Ng K."/>
            <person name="Yu B."/>
        </authorList>
    </citation>
    <scope>NUCLEOTIDE SEQUENCE [LARGE SCALE GENOMIC DNA]</scope>
    <source>
        <strain evidence="1 2">NM22_B1</strain>
    </source>
</reference>
<evidence type="ECO:0000313" key="1">
    <source>
        <dbReference type="EMBL" id="TGY67592.1"/>
    </source>
</evidence>
<dbReference type="Proteomes" id="UP000310760">
    <property type="component" value="Unassembled WGS sequence"/>
</dbReference>
<organism evidence="1 2">
    <name type="scientific">Phocaeicola sartorii</name>
    <dbReference type="NCBI Taxonomy" id="671267"/>
    <lineage>
        <taxon>Bacteria</taxon>
        <taxon>Pseudomonadati</taxon>
        <taxon>Bacteroidota</taxon>
        <taxon>Bacteroidia</taxon>
        <taxon>Bacteroidales</taxon>
        <taxon>Bacteroidaceae</taxon>
        <taxon>Phocaeicola</taxon>
    </lineage>
</organism>
<sequence>MEKKKEENACVFYITGGNNQIMPNVTKVVQNFYVDRSEMDAMKEHGMESVKKREPVPVETKSSDQKADDLKLAEGELRIYYTDDVSLNAFIIRVGACKDASDLANLVVGEMMEHTIMNGGIVVKAHFIEALLAFVHFTKGSSVNNIRQHIRKFMDMFGIKKGGKDSNREK</sequence>
<dbReference type="EMBL" id="SRYJ01000059">
    <property type="protein sequence ID" value="TGY67592.1"/>
    <property type="molecule type" value="Genomic_DNA"/>
</dbReference>
<evidence type="ECO:0000313" key="2">
    <source>
        <dbReference type="Proteomes" id="UP000310760"/>
    </source>
</evidence>
<dbReference type="AlphaFoldDB" id="A0A4S2FEQ8"/>
<accession>A0A4S2FEQ8</accession>